<protein>
    <submittedName>
        <fullName evidence="2">TonB-dependent receptor</fullName>
    </submittedName>
</protein>
<dbReference type="RefSeq" id="WP_229746579.1">
    <property type="nucleotide sequence ID" value="NZ_BMDJ01000001.1"/>
</dbReference>
<name>A0ABQ2BCQ0_9SPHI</name>
<keyword evidence="1" id="KW-0732">Signal</keyword>
<evidence type="ECO:0000313" key="2">
    <source>
        <dbReference type="EMBL" id="GGI22325.1"/>
    </source>
</evidence>
<feature type="chain" id="PRO_5045550230" evidence="1">
    <location>
        <begin position="24"/>
        <end position="909"/>
    </location>
</feature>
<organism evidence="2 3">
    <name type="scientific">Pedobacter mendelii</name>
    <dbReference type="NCBI Taxonomy" id="1908240"/>
    <lineage>
        <taxon>Bacteria</taxon>
        <taxon>Pseudomonadati</taxon>
        <taxon>Bacteroidota</taxon>
        <taxon>Sphingobacteriia</taxon>
        <taxon>Sphingobacteriales</taxon>
        <taxon>Sphingobacteriaceae</taxon>
        <taxon>Pedobacter</taxon>
    </lineage>
</organism>
<accession>A0ABQ2BCQ0</accession>
<sequence length="909" mass="100398">MKIFRILSIVVSFLYLLNFSASAQTDTVSINTIITKTNKVLNDYPAEKIYLHFDKPYYAVADTIWFKAYVTENQNFLSAISKIIYVDVINQRDSLIQTLKLPLNGGLAEGNIPLSIENYKQGNYHIRAYTMWMLNADDPAFFNKTFYVGEAIDKEVKTHISYKNTSTDKQEKIDARIQFKDSNNKPYANRNVNWQVVTSYTSIAKGRGTTDASGYLTISMSANQKAEYQLQKGELITSINTTDKDIVNNTFQLKNAIINKDVQFFPEGGNLVAGLTGKVAFKAVKSDGLGINAKGVVSDNDGKQVATFTAQHLGMGSFTMLPEAGKTYKASLTYADGTTQTVNLPAVVASGISIVINNTDDENIAIKIASNDAFFQQNQGKKFYVIAQSKGVICYGAQTALSNKEYSTTVSKAKFPSGIAQFTLFTESGKPLSERIVFVQHKNGLALALTSPAVSYGIKKKVKINLAAKKDGLPVDGNFSVSVVDETKVPFNEDGASTIFTGLLLSSDLKGYIEKPNYYFNVPDAKKAADLDILLLTQGYRNYSYTDIIANKLPKITFLPEQGIEFSGILRLSNGIPVRKGALLLTIPDKRINMEGTTDPVGNFKFSNLVFNDSSKVTITAKYNVNYKNMTLSLNGSPIPSVSRNFSGADEVLNIDSTLTTYLDNSKKQYAYLHTLKDVTIKAAAIPKVSHKDYPALTGLSAVADHEITGDRLTGCNLLINCLQTMATGTTYIDNIFYVTRDYNQGNKTPMGIFINGMLMDVNQLASIDPSSVESVEIFLKDELGLVNRANNINGVIVINQKKAPKGTKISKSQLMDMLPKYYELTFSPQGYNKERQFYMPKYDVPANLNRNDLRTTIYWNPKVVTDKATGLTSFDFYNADGKGQYKVVVEGIDGTGNIGRSVFRYTVK</sequence>
<dbReference type="EMBL" id="BMDJ01000001">
    <property type="protein sequence ID" value="GGI22325.1"/>
    <property type="molecule type" value="Genomic_DNA"/>
</dbReference>
<proteinExistence type="predicted"/>
<dbReference type="InterPro" id="IPR008964">
    <property type="entry name" value="Invasin/intimin_cell_adhesion"/>
</dbReference>
<gene>
    <name evidence="2" type="ORF">GCM10008119_02080</name>
</gene>
<reference evidence="3" key="1">
    <citation type="journal article" date="2019" name="Int. J. Syst. Evol. Microbiol.">
        <title>The Global Catalogue of Microorganisms (GCM) 10K type strain sequencing project: providing services to taxonomists for standard genome sequencing and annotation.</title>
        <authorList>
            <consortium name="The Broad Institute Genomics Platform"/>
            <consortium name="The Broad Institute Genome Sequencing Center for Infectious Disease"/>
            <person name="Wu L."/>
            <person name="Ma J."/>
        </authorList>
    </citation>
    <scope>NUCLEOTIDE SEQUENCE [LARGE SCALE GENOMIC DNA]</scope>
    <source>
        <strain evidence="3">CCM 8939</strain>
    </source>
</reference>
<feature type="signal peptide" evidence="1">
    <location>
        <begin position="1"/>
        <end position="23"/>
    </location>
</feature>
<dbReference type="Proteomes" id="UP000645390">
    <property type="component" value="Unassembled WGS sequence"/>
</dbReference>
<evidence type="ECO:0000256" key="1">
    <source>
        <dbReference type="SAM" id="SignalP"/>
    </source>
</evidence>
<comment type="caution">
    <text evidence="2">The sequence shown here is derived from an EMBL/GenBank/DDBJ whole genome shotgun (WGS) entry which is preliminary data.</text>
</comment>
<dbReference type="SUPFAM" id="SSF49373">
    <property type="entry name" value="Invasin/intimin cell-adhesion fragments"/>
    <property type="match status" value="1"/>
</dbReference>
<dbReference type="Gene3D" id="2.60.40.1930">
    <property type="match status" value="1"/>
</dbReference>
<dbReference type="SUPFAM" id="SSF56935">
    <property type="entry name" value="Porins"/>
    <property type="match status" value="1"/>
</dbReference>
<keyword evidence="3" id="KW-1185">Reference proteome</keyword>
<evidence type="ECO:0000313" key="3">
    <source>
        <dbReference type="Proteomes" id="UP000645390"/>
    </source>
</evidence>
<dbReference type="Gene3D" id="2.60.40.10">
    <property type="entry name" value="Immunoglobulins"/>
    <property type="match status" value="1"/>
</dbReference>
<keyword evidence="2" id="KW-0675">Receptor</keyword>
<dbReference type="InterPro" id="IPR013783">
    <property type="entry name" value="Ig-like_fold"/>
</dbReference>